<dbReference type="OMA" id="KHRTRAT"/>
<evidence type="ECO:0000313" key="2">
    <source>
        <dbReference type="EnsemblPlants" id="ORUFI06G27840.1"/>
    </source>
</evidence>
<organism evidence="2 3">
    <name type="scientific">Oryza rufipogon</name>
    <name type="common">Brownbeard rice</name>
    <name type="synonym">Asian wild rice</name>
    <dbReference type="NCBI Taxonomy" id="4529"/>
    <lineage>
        <taxon>Eukaryota</taxon>
        <taxon>Viridiplantae</taxon>
        <taxon>Streptophyta</taxon>
        <taxon>Embryophyta</taxon>
        <taxon>Tracheophyta</taxon>
        <taxon>Spermatophyta</taxon>
        <taxon>Magnoliopsida</taxon>
        <taxon>Liliopsida</taxon>
        <taxon>Poales</taxon>
        <taxon>Poaceae</taxon>
        <taxon>BOP clade</taxon>
        <taxon>Oryzoideae</taxon>
        <taxon>Oryzeae</taxon>
        <taxon>Oryzinae</taxon>
        <taxon>Oryza</taxon>
    </lineage>
</organism>
<feature type="compositionally biased region" description="Acidic residues" evidence="1">
    <location>
        <begin position="96"/>
        <end position="112"/>
    </location>
</feature>
<dbReference type="HOGENOM" id="CLU_131771_0_0_1"/>
<dbReference type="AlphaFoldDB" id="A0A0E0Q229"/>
<dbReference type="STRING" id="4529.A0A0E0Q229"/>
<evidence type="ECO:0000256" key="1">
    <source>
        <dbReference type="SAM" id="MobiDB-lite"/>
    </source>
</evidence>
<dbReference type="Gramene" id="ORUFI06G27840.1">
    <property type="protein sequence ID" value="ORUFI06G27840.1"/>
    <property type="gene ID" value="ORUFI06G27840"/>
</dbReference>
<reference evidence="2" key="2">
    <citation type="submission" date="2015-06" db="UniProtKB">
        <authorList>
            <consortium name="EnsemblPlants"/>
        </authorList>
    </citation>
    <scope>IDENTIFICATION</scope>
</reference>
<accession>A0A0E0Q229</accession>
<keyword evidence="3" id="KW-1185">Reference proteome</keyword>
<feature type="compositionally biased region" description="Basic residues" evidence="1">
    <location>
        <begin position="158"/>
        <end position="167"/>
    </location>
</feature>
<proteinExistence type="predicted"/>
<feature type="compositionally biased region" description="Low complexity" evidence="1">
    <location>
        <begin position="113"/>
        <end position="122"/>
    </location>
</feature>
<name>A0A0E0Q229_ORYRU</name>
<dbReference type="EnsemblPlants" id="ORUFI06G27840.1">
    <property type="protein sequence ID" value="ORUFI06G27840.1"/>
    <property type="gene ID" value="ORUFI06G27840"/>
</dbReference>
<feature type="region of interest" description="Disordered" evidence="1">
    <location>
        <begin position="96"/>
        <end position="190"/>
    </location>
</feature>
<reference evidence="3" key="1">
    <citation type="submission" date="2013-06" db="EMBL/GenBank/DDBJ databases">
        <authorList>
            <person name="Zhao Q."/>
        </authorList>
    </citation>
    <scope>NUCLEOTIDE SEQUENCE</scope>
    <source>
        <strain evidence="3">cv. W1943</strain>
    </source>
</reference>
<sequence>MGFFYDFKRFSFVCVFSSGVVREAAYVAVADESSMAVGLVDQLAGARREGGAATAAGGGGVRARRLLRFLRLLVPLGRRGLSICGSNAVAAPALPADDDIDSAAPREEEEEATGTARAAGASSSGGSGSRSGSYPPFKRGRDELVDSLSKFADETRPSKRPAAKHRTRATEVHNLSEWVKPQEHQPTIDG</sequence>
<protein>
    <submittedName>
        <fullName evidence="2">Uncharacterized protein</fullName>
    </submittedName>
</protein>
<evidence type="ECO:0000313" key="3">
    <source>
        <dbReference type="Proteomes" id="UP000008022"/>
    </source>
</evidence>
<dbReference type="Proteomes" id="UP000008022">
    <property type="component" value="Unassembled WGS sequence"/>
</dbReference>